<accession>A0ABT0XRT0</accession>
<reference evidence="2 3" key="1">
    <citation type="submission" date="2022-06" db="EMBL/GenBank/DDBJ databases">
        <title>Actinoplanes abujensis sp. nov., isolated from Nigerian arid soil.</title>
        <authorList>
            <person name="Ding P."/>
        </authorList>
    </citation>
    <scope>NUCLEOTIDE SEQUENCE [LARGE SCALE GENOMIC DNA]</scope>
    <source>
        <strain evidence="3">TRM88002</strain>
    </source>
</reference>
<protein>
    <submittedName>
        <fullName evidence="2">Uncharacterized protein</fullName>
    </submittedName>
</protein>
<sequence length="60" mass="6333">MPRFSAATRVSDGFFPFGSGTSSWSNSSSSRPLHSRVRLNAAPSGSSGRAFQRIVAGSRT</sequence>
<dbReference type="Proteomes" id="UP001523216">
    <property type="component" value="Unassembled WGS sequence"/>
</dbReference>
<evidence type="ECO:0000313" key="2">
    <source>
        <dbReference type="EMBL" id="MCM4076476.1"/>
    </source>
</evidence>
<feature type="compositionally biased region" description="Low complexity" evidence="1">
    <location>
        <begin position="19"/>
        <end position="32"/>
    </location>
</feature>
<name>A0ABT0XRT0_9ACTN</name>
<feature type="region of interest" description="Disordered" evidence="1">
    <location>
        <begin position="1"/>
        <end position="60"/>
    </location>
</feature>
<evidence type="ECO:0000313" key="3">
    <source>
        <dbReference type="Proteomes" id="UP001523216"/>
    </source>
</evidence>
<keyword evidence="3" id="KW-1185">Reference proteome</keyword>
<evidence type="ECO:0000256" key="1">
    <source>
        <dbReference type="SAM" id="MobiDB-lite"/>
    </source>
</evidence>
<dbReference type="RefSeq" id="WP_251796382.1">
    <property type="nucleotide sequence ID" value="NZ_JAMQOL010000003.1"/>
</dbReference>
<proteinExistence type="predicted"/>
<gene>
    <name evidence="2" type="ORF">LXN57_02730</name>
</gene>
<organism evidence="2 3">
    <name type="scientific">Paractinoplanes hotanensis</name>
    <dbReference type="NCBI Taxonomy" id="2906497"/>
    <lineage>
        <taxon>Bacteria</taxon>
        <taxon>Bacillati</taxon>
        <taxon>Actinomycetota</taxon>
        <taxon>Actinomycetes</taxon>
        <taxon>Micromonosporales</taxon>
        <taxon>Micromonosporaceae</taxon>
        <taxon>Paractinoplanes</taxon>
    </lineage>
</organism>
<comment type="caution">
    <text evidence="2">The sequence shown here is derived from an EMBL/GenBank/DDBJ whole genome shotgun (WGS) entry which is preliminary data.</text>
</comment>
<dbReference type="EMBL" id="JAMQOL010000003">
    <property type="protein sequence ID" value="MCM4076476.1"/>
    <property type="molecule type" value="Genomic_DNA"/>
</dbReference>